<keyword evidence="3" id="KW-1185">Reference proteome</keyword>
<proteinExistence type="predicted"/>
<protein>
    <recommendedName>
        <fullName evidence="1">Glycosyl transferase family 25 domain-containing protein</fullName>
    </recommendedName>
</protein>
<evidence type="ECO:0000259" key="1">
    <source>
        <dbReference type="Pfam" id="PF01755"/>
    </source>
</evidence>
<dbReference type="EMBL" id="CAJNDS010002667">
    <property type="protein sequence ID" value="CAE7560696.1"/>
    <property type="molecule type" value="Genomic_DNA"/>
</dbReference>
<reference evidence="2" key="1">
    <citation type="submission" date="2021-02" db="EMBL/GenBank/DDBJ databases">
        <authorList>
            <person name="Dougan E. K."/>
            <person name="Rhodes N."/>
            <person name="Thang M."/>
            <person name="Chan C."/>
        </authorList>
    </citation>
    <scope>NUCLEOTIDE SEQUENCE</scope>
</reference>
<sequence>MTPGAVGCALSHRVLWESLASEVSLQDWLLVLEDDLLWVASDLEQRLAQVVRELPSDWHLCYVGWHGQAVIRLALGDAGLLKTSGPLEPWSGCDPLGTFAYLVSRAGARELLRTGSAFPLRRQLDAQRLGQAAGKVASGGVPGMVEARQLIGLVRFEPAYARSDFRCALLHLIVPKCLSLFRLGLQLGCIKRGIRASILTRTMTSMSCFRIFKLMWPCSPSLFYSAPCQLLDSDVQAIWSAGHAWLVADPGMWVNRSADHTTQLRPVKLGLRARAEALNAISAFDIPRAVGQALDRLAARAYAFSALMKFAQARMGGIRLPLWHPSVPSLEALAPFFLVRPRIHAAIVLVEDGRPKAAILQEAGCLAHAVAALLRAIGPGAVLIVWYGSQDPDFLASLRAAAGLPSGALLCRPLPAAEVGVPGADAMCHKASLWTNFRSLLALLGLCTEELFLIGGSDLEAVRGSVEAFPRDLPALSEHCVAALPPCRSMHLDEEALAAAFQEIKRDPSASYVGLEHTALAEPFDPHIILFRRRAWARLATWVREMFRLAARLRAVARGGNGQAEGARAVAAARCVLGLAGLPPRLVAPNRGADSFERCD</sequence>
<accession>A0A812U3L9</accession>
<gene>
    <name evidence="2" type="ORF">SNAT2548_LOCUS31612</name>
</gene>
<dbReference type="Proteomes" id="UP000604046">
    <property type="component" value="Unassembled WGS sequence"/>
</dbReference>
<name>A0A812U3L9_9DINO</name>
<evidence type="ECO:0000313" key="3">
    <source>
        <dbReference type="Proteomes" id="UP000604046"/>
    </source>
</evidence>
<dbReference type="AlphaFoldDB" id="A0A812U3L9"/>
<dbReference type="InterPro" id="IPR002654">
    <property type="entry name" value="Glyco_trans_25"/>
</dbReference>
<comment type="caution">
    <text evidence="2">The sequence shown here is derived from an EMBL/GenBank/DDBJ whole genome shotgun (WGS) entry which is preliminary data.</text>
</comment>
<dbReference type="OrthoDB" id="431394at2759"/>
<dbReference type="Pfam" id="PF01755">
    <property type="entry name" value="Glyco_transf_25"/>
    <property type="match status" value="1"/>
</dbReference>
<evidence type="ECO:0000313" key="2">
    <source>
        <dbReference type="EMBL" id="CAE7560696.1"/>
    </source>
</evidence>
<organism evidence="2 3">
    <name type="scientific">Symbiodinium natans</name>
    <dbReference type="NCBI Taxonomy" id="878477"/>
    <lineage>
        <taxon>Eukaryota</taxon>
        <taxon>Sar</taxon>
        <taxon>Alveolata</taxon>
        <taxon>Dinophyceae</taxon>
        <taxon>Suessiales</taxon>
        <taxon>Symbiodiniaceae</taxon>
        <taxon>Symbiodinium</taxon>
    </lineage>
</organism>
<feature type="domain" description="Glycosyl transferase family 25" evidence="1">
    <location>
        <begin position="1"/>
        <end position="65"/>
    </location>
</feature>